<dbReference type="AlphaFoldDB" id="A0A8T3BBD5"/>
<dbReference type="InterPro" id="IPR001810">
    <property type="entry name" value="F-box_dom"/>
</dbReference>
<evidence type="ECO:0000313" key="3">
    <source>
        <dbReference type="Proteomes" id="UP000829196"/>
    </source>
</evidence>
<dbReference type="SUPFAM" id="SSF81383">
    <property type="entry name" value="F-box domain"/>
    <property type="match status" value="1"/>
</dbReference>
<organism evidence="2 3">
    <name type="scientific">Dendrobium nobile</name>
    <name type="common">Orchid</name>
    <dbReference type="NCBI Taxonomy" id="94219"/>
    <lineage>
        <taxon>Eukaryota</taxon>
        <taxon>Viridiplantae</taxon>
        <taxon>Streptophyta</taxon>
        <taxon>Embryophyta</taxon>
        <taxon>Tracheophyta</taxon>
        <taxon>Spermatophyta</taxon>
        <taxon>Magnoliopsida</taxon>
        <taxon>Liliopsida</taxon>
        <taxon>Asparagales</taxon>
        <taxon>Orchidaceae</taxon>
        <taxon>Epidendroideae</taxon>
        <taxon>Malaxideae</taxon>
        <taxon>Dendrobiinae</taxon>
        <taxon>Dendrobium</taxon>
    </lineage>
</organism>
<evidence type="ECO:0000259" key="1">
    <source>
        <dbReference type="PROSITE" id="PS50181"/>
    </source>
</evidence>
<dbReference type="EMBL" id="JAGYWB010000010">
    <property type="protein sequence ID" value="KAI0508118.1"/>
    <property type="molecule type" value="Genomic_DNA"/>
</dbReference>
<proteinExistence type="predicted"/>
<dbReference type="InterPro" id="IPR036047">
    <property type="entry name" value="F-box-like_dom_sf"/>
</dbReference>
<name>A0A8T3BBD5_DENNO</name>
<dbReference type="Proteomes" id="UP000829196">
    <property type="component" value="Unassembled WGS sequence"/>
</dbReference>
<dbReference type="SMR" id="A0A8T3BBD5"/>
<gene>
    <name evidence="2" type="ORF">KFK09_014252</name>
</gene>
<keyword evidence="3" id="KW-1185">Reference proteome</keyword>
<dbReference type="Gene3D" id="1.20.1280.50">
    <property type="match status" value="1"/>
</dbReference>
<sequence>MASAGTRDGSVTDEERRKEITTTCDFFEATPALRAPTHLVARIFSQLDCVDLLNCSLVCKQWYIDTRDLREGWENEYLETFSMYAFLLKR</sequence>
<comment type="caution">
    <text evidence="2">The sequence shown here is derived from an EMBL/GenBank/DDBJ whole genome shotgun (WGS) entry which is preliminary data.</text>
</comment>
<protein>
    <recommendedName>
        <fullName evidence="1">F-box domain-containing protein</fullName>
    </recommendedName>
</protein>
<reference evidence="2" key="1">
    <citation type="journal article" date="2022" name="Front. Genet.">
        <title>Chromosome-Scale Assembly of the Dendrobium nobile Genome Provides Insights Into the Molecular Mechanism of the Biosynthesis of the Medicinal Active Ingredient of Dendrobium.</title>
        <authorList>
            <person name="Xu Q."/>
            <person name="Niu S.-C."/>
            <person name="Li K.-L."/>
            <person name="Zheng P.-J."/>
            <person name="Zhang X.-J."/>
            <person name="Jia Y."/>
            <person name="Liu Y."/>
            <person name="Niu Y.-X."/>
            <person name="Yu L.-H."/>
            <person name="Chen D.-F."/>
            <person name="Zhang G.-Q."/>
        </authorList>
    </citation>
    <scope>NUCLEOTIDE SEQUENCE</scope>
    <source>
        <tissue evidence="2">Leaf</tissue>
    </source>
</reference>
<evidence type="ECO:0000313" key="2">
    <source>
        <dbReference type="EMBL" id="KAI0508118.1"/>
    </source>
</evidence>
<feature type="domain" description="F-box" evidence="1">
    <location>
        <begin position="29"/>
        <end position="76"/>
    </location>
</feature>
<accession>A0A8T3BBD5</accession>
<dbReference type="OrthoDB" id="2398163at2759"/>
<dbReference type="Pfam" id="PF12937">
    <property type="entry name" value="F-box-like"/>
    <property type="match status" value="1"/>
</dbReference>
<dbReference type="PROSITE" id="PS50181">
    <property type="entry name" value="FBOX"/>
    <property type="match status" value="1"/>
</dbReference>